<dbReference type="Gene3D" id="2.40.128.520">
    <property type="match status" value="1"/>
</dbReference>
<dbReference type="EMBL" id="VLLG01000002">
    <property type="protein sequence ID" value="TWI92141.1"/>
    <property type="molecule type" value="Genomic_DNA"/>
</dbReference>
<evidence type="ECO:0000256" key="1">
    <source>
        <dbReference type="SAM" id="SignalP"/>
    </source>
</evidence>
<feature type="chain" id="PRO_5022238887" evidence="1">
    <location>
        <begin position="31"/>
        <end position="130"/>
    </location>
</feature>
<dbReference type="RefSeq" id="WP_145711415.1">
    <property type="nucleotide sequence ID" value="NZ_BAAAFY010000001.1"/>
</dbReference>
<reference evidence="3 4" key="1">
    <citation type="journal article" date="2013" name="Stand. Genomic Sci.">
        <title>Genomic Encyclopedia of Type Strains, Phase I: The one thousand microbial genomes (KMG-I) project.</title>
        <authorList>
            <person name="Kyrpides N.C."/>
            <person name="Woyke T."/>
            <person name="Eisen J.A."/>
            <person name="Garrity G."/>
            <person name="Lilburn T.G."/>
            <person name="Beck B.J."/>
            <person name="Whitman W.B."/>
            <person name="Hugenholtz P."/>
            <person name="Klenk H.P."/>
        </authorList>
    </citation>
    <scope>NUCLEOTIDE SEQUENCE [LARGE SCALE GENOMIC DNA]</scope>
    <source>
        <strain evidence="3 4">DSM 13484</strain>
    </source>
</reference>
<keyword evidence="4" id="KW-1185">Reference proteome</keyword>
<sequence>MTQRTFQWALLLSGMMMVMHSPAFSQSANAADKILGEWINETHDRKIEFYRAAGTYEARLSWLKNADGKARTGQVVIRGLTYNEGRYEKGRLYMPARDAWYNCSAVLKDEHTLAITGSAGLFSKTKTWTR</sequence>
<dbReference type="AlphaFoldDB" id="A0A562TF26"/>
<keyword evidence="1" id="KW-0732">Signal</keyword>
<dbReference type="Pfam" id="PF09917">
    <property type="entry name" value="DUF2147"/>
    <property type="match status" value="1"/>
</dbReference>
<name>A0A562TF26_CHIJA</name>
<accession>A0A562TF26</accession>
<protein>
    <submittedName>
        <fullName evidence="3">Uncharacterized protein DUF2147</fullName>
    </submittedName>
</protein>
<comment type="caution">
    <text evidence="3">The sequence shown here is derived from an EMBL/GenBank/DDBJ whole genome shotgun (WGS) entry which is preliminary data.</text>
</comment>
<proteinExistence type="predicted"/>
<dbReference type="OrthoDB" id="670849at2"/>
<dbReference type="InterPro" id="IPR019223">
    <property type="entry name" value="DUF2147"/>
</dbReference>
<dbReference type="Proteomes" id="UP000316778">
    <property type="component" value="Unassembled WGS sequence"/>
</dbReference>
<evidence type="ECO:0000259" key="2">
    <source>
        <dbReference type="Pfam" id="PF09917"/>
    </source>
</evidence>
<organism evidence="3 4">
    <name type="scientific">Chitinophaga japonensis</name>
    <name type="common">Flexibacter japonensis</name>
    <dbReference type="NCBI Taxonomy" id="104662"/>
    <lineage>
        <taxon>Bacteria</taxon>
        <taxon>Pseudomonadati</taxon>
        <taxon>Bacteroidota</taxon>
        <taxon>Chitinophagia</taxon>
        <taxon>Chitinophagales</taxon>
        <taxon>Chitinophagaceae</taxon>
        <taxon>Chitinophaga</taxon>
    </lineage>
</organism>
<feature type="signal peptide" evidence="1">
    <location>
        <begin position="1"/>
        <end position="30"/>
    </location>
</feature>
<feature type="domain" description="DUF2147" evidence="2">
    <location>
        <begin position="36"/>
        <end position="130"/>
    </location>
</feature>
<evidence type="ECO:0000313" key="3">
    <source>
        <dbReference type="EMBL" id="TWI92141.1"/>
    </source>
</evidence>
<gene>
    <name evidence="3" type="ORF">LX66_1524</name>
</gene>
<evidence type="ECO:0000313" key="4">
    <source>
        <dbReference type="Proteomes" id="UP000316778"/>
    </source>
</evidence>